<name>A0A7V4KFS3_FERPE</name>
<proteinExistence type="predicted"/>
<keyword evidence="1" id="KW-1133">Transmembrane helix</keyword>
<feature type="transmembrane region" description="Helical" evidence="1">
    <location>
        <begin position="75"/>
        <end position="93"/>
    </location>
</feature>
<evidence type="ECO:0000256" key="1">
    <source>
        <dbReference type="SAM" id="Phobius"/>
    </source>
</evidence>
<accession>A0A7V4KFS3</accession>
<reference evidence="2" key="1">
    <citation type="journal article" date="2020" name="mSystems">
        <title>Genome- and Community-Level Interaction Insights into Carbon Utilization and Element Cycling Functions of Hydrothermarchaeota in Hydrothermal Sediment.</title>
        <authorList>
            <person name="Zhou Z."/>
            <person name="Liu Y."/>
            <person name="Xu W."/>
            <person name="Pan J."/>
            <person name="Luo Z.H."/>
            <person name="Li M."/>
        </authorList>
    </citation>
    <scope>NUCLEOTIDE SEQUENCE [LARGE SCALE GENOMIC DNA]</scope>
    <source>
        <strain evidence="2">SpSt-61</strain>
    </source>
</reference>
<keyword evidence="1" id="KW-0472">Membrane</keyword>
<evidence type="ECO:0000313" key="2">
    <source>
        <dbReference type="EMBL" id="HGU54132.1"/>
    </source>
</evidence>
<gene>
    <name evidence="2" type="ORF">ENT78_11530</name>
</gene>
<protein>
    <submittedName>
        <fullName evidence="2">Uncharacterized protein</fullName>
    </submittedName>
</protein>
<sequence>MNITNITISNIQDLITLSHQETLGLLPFLILFGIFAVSITYLQKRFNTAVSIFVSLVLELPIVLIFGLLGLVSGGVILIYLLILGMSGVFAFMKKGD</sequence>
<dbReference type="EMBL" id="DSZZ01000537">
    <property type="protein sequence ID" value="HGU54132.1"/>
    <property type="molecule type" value="Genomic_DNA"/>
</dbReference>
<dbReference type="AlphaFoldDB" id="A0A7V4KFS3"/>
<comment type="caution">
    <text evidence="2">The sequence shown here is derived from an EMBL/GenBank/DDBJ whole genome shotgun (WGS) entry which is preliminary data.</text>
</comment>
<feature type="transmembrane region" description="Helical" evidence="1">
    <location>
        <begin position="49"/>
        <end position="69"/>
    </location>
</feature>
<organism evidence="2">
    <name type="scientific">Fervidobacterium pennivorans</name>
    <dbReference type="NCBI Taxonomy" id="93466"/>
    <lineage>
        <taxon>Bacteria</taxon>
        <taxon>Thermotogati</taxon>
        <taxon>Thermotogota</taxon>
        <taxon>Thermotogae</taxon>
        <taxon>Thermotogales</taxon>
        <taxon>Fervidobacteriaceae</taxon>
        <taxon>Fervidobacterium</taxon>
    </lineage>
</organism>
<keyword evidence="1" id="KW-0812">Transmembrane</keyword>
<feature type="transmembrane region" description="Helical" evidence="1">
    <location>
        <begin position="23"/>
        <end position="42"/>
    </location>
</feature>